<gene>
    <name evidence="1" type="ORF">DF185_07940</name>
</gene>
<dbReference type="InterPro" id="IPR006448">
    <property type="entry name" value="Phage_term_ssu_P27"/>
</dbReference>
<evidence type="ECO:0000313" key="2">
    <source>
        <dbReference type="Proteomes" id="UP000248079"/>
    </source>
</evidence>
<dbReference type="Pfam" id="PF05119">
    <property type="entry name" value="Terminase_4"/>
    <property type="match status" value="1"/>
</dbReference>
<reference evidence="1 2" key="1">
    <citation type="submission" date="2018-05" db="EMBL/GenBank/DDBJ databases">
        <title>Marinifilum breve JC075T sp. nov., a marine bacterium isolated from Yongle Blue Hole in the South China Sea.</title>
        <authorList>
            <person name="Fu T."/>
        </authorList>
    </citation>
    <scope>NUCLEOTIDE SEQUENCE [LARGE SCALE GENOMIC DNA]</scope>
    <source>
        <strain evidence="1 2">JC075</strain>
    </source>
</reference>
<evidence type="ECO:0008006" key="3">
    <source>
        <dbReference type="Google" id="ProtNLM"/>
    </source>
</evidence>
<accession>A0A2V3ZYK2</accession>
<name>A0A2V3ZYK2_9BACT</name>
<comment type="caution">
    <text evidence="1">The sequence shown here is derived from an EMBL/GenBank/DDBJ whole genome shotgun (WGS) entry which is preliminary data.</text>
</comment>
<organism evidence="1 2">
    <name type="scientific">Marinifilum breve</name>
    <dbReference type="NCBI Taxonomy" id="2184082"/>
    <lineage>
        <taxon>Bacteria</taxon>
        <taxon>Pseudomonadati</taxon>
        <taxon>Bacteroidota</taxon>
        <taxon>Bacteroidia</taxon>
        <taxon>Marinilabiliales</taxon>
        <taxon>Marinifilaceae</taxon>
    </lineage>
</organism>
<evidence type="ECO:0000313" key="1">
    <source>
        <dbReference type="EMBL" id="PXY01406.1"/>
    </source>
</evidence>
<dbReference type="EMBL" id="QFLI01000003">
    <property type="protein sequence ID" value="PXY01406.1"/>
    <property type="molecule type" value="Genomic_DNA"/>
</dbReference>
<sequence>MAKELKELLPESLKDSDNKTALSHYKTIRKLIKYDREFTNNDTIICEQMAIVYQSIMDMRQTIKDEGATYLDSKTAAIRKHPFVVEIKSLQSLYLTYAVQLMLTPKSKKELKTNCDVEENKLEY</sequence>
<dbReference type="AlphaFoldDB" id="A0A2V3ZYK2"/>
<dbReference type="Proteomes" id="UP000248079">
    <property type="component" value="Unassembled WGS sequence"/>
</dbReference>
<dbReference type="RefSeq" id="WP_110360218.1">
    <property type="nucleotide sequence ID" value="NZ_QFLI01000003.1"/>
</dbReference>
<keyword evidence="2" id="KW-1185">Reference proteome</keyword>
<proteinExistence type="predicted"/>
<protein>
    <recommendedName>
        <fullName evidence="3">Phage terminase small subunit P27 family</fullName>
    </recommendedName>
</protein>